<feature type="transmembrane region" description="Helical" evidence="7">
    <location>
        <begin position="349"/>
        <end position="375"/>
    </location>
</feature>
<feature type="transmembrane region" description="Helical" evidence="7">
    <location>
        <begin position="142"/>
        <end position="164"/>
    </location>
</feature>
<feature type="transmembrane region" description="Helical" evidence="7">
    <location>
        <begin position="112"/>
        <end position="130"/>
    </location>
</feature>
<keyword evidence="5 7" id="KW-1133">Transmembrane helix</keyword>
<feature type="transmembrane region" description="Helical" evidence="7">
    <location>
        <begin position="27"/>
        <end position="47"/>
    </location>
</feature>
<evidence type="ECO:0000256" key="6">
    <source>
        <dbReference type="ARBA" id="ARBA00023136"/>
    </source>
</evidence>
<dbReference type="EMBL" id="CP002117">
    <property type="protein sequence ID" value="ADN35556.1"/>
    <property type="molecule type" value="Genomic_DNA"/>
</dbReference>
<evidence type="ECO:0000256" key="3">
    <source>
        <dbReference type="ARBA" id="ARBA00022475"/>
    </source>
</evidence>
<dbReference type="STRING" id="679926.Mpet_0782"/>
<dbReference type="Gene3D" id="1.20.1740.10">
    <property type="entry name" value="Amino acid/polyamine transporter I"/>
    <property type="match status" value="1"/>
</dbReference>
<evidence type="ECO:0000256" key="1">
    <source>
        <dbReference type="ARBA" id="ARBA00004651"/>
    </source>
</evidence>
<accession>E1RIW8</accession>
<evidence type="ECO:0000313" key="9">
    <source>
        <dbReference type="Proteomes" id="UP000006565"/>
    </source>
</evidence>
<keyword evidence="6 7" id="KW-0472">Membrane</keyword>
<dbReference type="InterPro" id="IPR002293">
    <property type="entry name" value="AA/rel_permease1"/>
</dbReference>
<dbReference type="InterPro" id="IPR050367">
    <property type="entry name" value="APC_superfamily"/>
</dbReference>
<dbReference type="HOGENOM" id="CLU_020854_4_2_2"/>
<keyword evidence="9" id="KW-1185">Reference proteome</keyword>
<name>E1RIW8_METP4</name>
<proteinExistence type="predicted"/>
<protein>
    <submittedName>
        <fullName evidence="8">Amino acid permease-associated region</fullName>
    </submittedName>
</protein>
<keyword evidence="3" id="KW-1003">Cell membrane</keyword>
<feature type="transmembrane region" description="Helical" evidence="7">
    <location>
        <begin position="325"/>
        <end position="343"/>
    </location>
</feature>
<feature type="transmembrane region" description="Helical" evidence="7">
    <location>
        <begin position="184"/>
        <end position="201"/>
    </location>
</feature>
<keyword evidence="2" id="KW-0813">Transport</keyword>
<evidence type="ECO:0000256" key="7">
    <source>
        <dbReference type="SAM" id="Phobius"/>
    </source>
</evidence>
<reference evidence="8 9" key="1">
    <citation type="journal article" date="2010" name="Stand. Genomic Sci.">
        <title>Complete genome sequence of Methanoplanus petrolearius type strain (SEBR 4847).</title>
        <authorList>
            <person name="Brambilla E."/>
            <person name="Djao O.D."/>
            <person name="Daligault H."/>
            <person name="Lapidus A."/>
            <person name="Lucas S."/>
            <person name="Hammon N."/>
            <person name="Nolan M."/>
            <person name="Tice H."/>
            <person name="Cheng J.F."/>
            <person name="Han C."/>
            <person name="Tapia R."/>
            <person name="Goodwin L."/>
            <person name="Pitluck S."/>
            <person name="Liolios K."/>
            <person name="Ivanova N."/>
            <person name="Mavromatis K."/>
            <person name="Mikhailova N."/>
            <person name="Pati A."/>
            <person name="Chen A."/>
            <person name="Palaniappan K."/>
            <person name="Land M."/>
            <person name="Hauser L."/>
            <person name="Chang Y.J."/>
            <person name="Jeffries C.D."/>
            <person name="Rohde M."/>
            <person name="Spring S."/>
            <person name="Sikorski J."/>
            <person name="Goker M."/>
            <person name="Woyke T."/>
            <person name="Bristow J."/>
            <person name="Eisen J.A."/>
            <person name="Markowitz V."/>
            <person name="Hugenholtz P."/>
            <person name="Kyrpides N.C."/>
            <person name="Klenk H.P."/>
        </authorList>
    </citation>
    <scope>NUCLEOTIDE SEQUENCE [LARGE SCALE GENOMIC DNA]</scope>
    <source>
        <strain evidence="9">DSM 11571 / OCM 486 / SEBR 4847</strain>
    </source>
</reference>
<evidence type="ECO:0000313" key="8">
    <source>
        <dbReference type="EMBL" id="ADN35556.1"/>
    </source>
</evidence>
<dbReference type="PIRSF" id="PIRSF006060">
    <property type="entry name" value="AA_transporter"/>
    <property type="match status" value="1"/>
</dbReference>
<dbReference type="AlphaFoldDB" id="E1RIW8"/>
<evidence type="ECO:0000256" key="4">
    <source>
        <dbReference type="ARBA" id="ARBA00022692"/>
    </source>
</evidence>
<feature type="transmembrane region" description="Helical" evidence="7">
    <location>
        <begin position="81"/>
        <end position="100"/>
    </location>
</feature>
<dbReference type="Pfam" id="PF13520">
    <property type="entry name" value="AA_permease_2"/>
    <property type="match status" value="1"/>
</dbReference>
<feature type="transmembrane region" description="Helical" evidence="7">
    <location>
        <begin position="272"/>
        <end position="295"/>
    </location>
</feature>
<comment type="subcellular location">
    <subcellularLocation>
        <location evidence="1">Cell membrane</location>
        <topology evidence="1">Multi-pass membrane protein</topology>
    </subcellularLocation>
</comment>
<feature type="transmembrane region" description="Helical" evidence="7">
    <location>
        <begin position="396"/>
        <end position="418"/>
    </location>
</feature>
<dbReference type="Proteomes" id="UP000006565">
    <property type="component" value="Chromosome"/>
</dbReference>
<gene>
    <name evidence="8" type="ordered locus">Mpet_0782</name>
</gene>
<dbReference type="GO" id="GO:0005886">
    <property type="term" value="C:plasma membrane"/>
    <property type="evidence" value="ECO:0007669"/>
    <property type="project" value="UniProtKB-SubCell"/>
</dbReference>
<dbReference type="KEGG" id="mpi:Mpet_0782"/>
<evidence type="ECO:0000256" key="5">
    <source>
        <dbReference type="ARBA" id="ARBA00022989"/>
    </source>
</evidence>
<keyword evidence="4 7" id="KW-0812">Transmembrane</keyword>
<sequence length="483" mass="53003" precursor="true">MFTFIMITSAILVNVRSQPTLAEAGTQMFFYFAVATIGFLLPCVLILSELGSACPYEGGLYVWVKGAFGEKWGFTAIFLQWIQMTILMVMVLSFIAGTILYVFDYGELESKILILVISLVVYWGATLVNLRGLKASGRISTVCVILGVAIPAITIVVAGCAYLLAGNPVQLDLTLTAQNYIPDLSNPANLAILAAFFLPYFGIEGSAAHIENLKNPSRNYPLALIFVVFFCLFVNLLGSFSIAAVVPQSDISLIAGLMQAFEIFFNTFSLSWIVPILAIMVVIGSIGEVSTWIIAPIRGLFRTAKAGTLPLWFQQSNEHGIPRNFVIFQATLVSMFCIIFALIPGVNSAFWMMVALTTHVYLIAYFIMFLTAIKLRYLRSKHTESEFYIPGGERGLYIMCTFGFGSVLIVGIVGMFFLLLTEFVSTLPSPDVTNTIGIWYPVFLIAGMIVIVAIPLLVHRFKKPEWFAAGGFVDPEDGPAEAS</sequence>
<organism evidence="8 9">
    <name type="scientific">Methanolacinia petrolearia (strain DSM 11571 / OCM 486 / SEBR 4847)</name>
    <name type="common">Methanoplanus petrolearius</name>
    <dbReference type="NCBI Taxonomy" id="679926"/>
    <lineage>
        <taxon>Archaea</taxon>
        <taxon>Methanobacteriati</taxon>
        <taxon>Methanobacteriota</taxon>
        <taxon>Stenosarchaea group</taxon>
        <taxon>Methanomicrobia</taxon>
        <taxon>Methanomicrobiales</taxon>
        <taxon>Methanomicrobiaceae</taxon>
        <taxon>Methanolacinia</taxon>
    </lineage>
</organism>
<dbReference type="PANTHER" id="PTHR42770">
    <property type="entry name" value="AMINO ACID TRANSPORTER-RELATED"/>
    <property type="match status" value="1"/>
</dbReference>
<feature type="transmembrane region" description="Helical" evidence="7">
    <location>
        <begin position="438"/>
        <end position="458"/>
    </location>
</feature>
<dbReference type="GO" id="GO:0022857">
    <property type="term" value="F:transmembrane transporter activity"/>
    <property type="evidence" value="ECO:0007669"/>
    <property type="project" value="InterPro"/>
</dbReference>
<evidence type="ECO:0000256" key="2">
    <source>
        <dbReference type="ARBA" id="ARBA00022448"/>
    </source>
</evidence>
<dbReference type="PANTHER" id="PTHR42770:SF15">
    <property type="entry name" value="GLUTAMATE_GAMMA-AMINOBUTYRATE ANTIPORTER-RELATED"/>
    <property type="match status" value="1"/>
</dbReference>
<dbReference type="eggNOG" id="arCOG00009">
    <property type="taxonomic scope" value="Archaea"/>
</dbReference>
<feature type="transmembrane region" description="Helical" evidence="7">
    <location>
        <begin position="222"/>
        <end position="246"/>
    </location>
</feature>